<evidence type="ECO:0000256" key="6">
    <source>
        <dbReference type="SAM" id="Phobius"/>
    </source>
</evidence>
<feature type="transmembrane region" description="Helical" evidence="6">
    <location>
        <begin position="85"/>
        <end position="106"/>
    </location>
</feature>
<feature type="transmembrane region" description="Helical" evidence="6">
    <location>
        <begin position="443"/>
        <end position="462"/>
    </location>
</feature>
<accession>A0ABT1S3Q2</accession>
<sequence length="501" mass="54777">MTKQKFLLQGAILTAVSLFLRITNMGYRSYLSQKIGSEGMGLYQLIFSVFMLTVTLSTSGISLAVTRMVSAAIAAGRRESIRSTVARCFGFCLTISLCIAAVLFFLAGPAATVFLDNPDAAPCLRILGLGLPFMSLCTCMKGYFLAVDESLSTAASDTLEQILTILATVYLFWHFSPQGIEAACLAAMAASTLGEMTSFLCSWTAYRHSLHKNTPKEKVKSKGVLKGLSHIALPCTLSSAARSLLNTSENLLIPKELQKFGLNYSASLSQYGLLQGMAMPMLYFPSSFLTSFASLLIPKIAKERELHHGKAVAHITGKAVSYAIAFGLFFSAVFVVFGQSWGNAFYHSESAGEYLRVLAPIVPLIYLDVVVDSLLKGLDEQFNSMKYNFSDSLIRVLLVLCLLRFFGMESYICILFFSTIFNAALSLHRLLKVTKVRLSLLKNVLLPLLCAVLSVAITNFLLSGFSLQNAFLQLALQTIFSGAIFTFGFFTVCQPESRSKN</sequence>
<dbReference type="PANTHER" id="PTHR30250">
    <property type="entry name" value="PST FAMILY PREDICTED COLANIC ACID TRANSPORTER"/>
    <property type="match status" value="1"/>
</dbReference>
<dbReference type="InterPro" id="IPR050833">
    <property type="entry name" value="Poly_Biosynth_Transport"/>
</dbReference>
<keyword evidence="3 6" id="KW-0812">Transmembrane</keyword>
<protein>
    <submittedName>
        <fullName evidence="7">Oligosaccharide flippase family protein</fullName>
    </submittedName>
</protein>
<name>A0ABT1S3Q2_9FIRM</name>
<dbReference type="Pfam" id="PF01943">
    <property type="entry name" value="Polysacc_synt"/>
    <property type="match status" value="1"/>
</dbReference>
<reference evidence="7 8" key="1">
    <citation type="submission" date="2022-06" db="EMBL/GenBank/DDBJ databases">
        <title>Isolation of gut microbiota from human fecal samples.</title>
        <authorList>
            <person name="Pamer E.G."/>
            <person name="Barat B."/>
            <person name="Waligurski E."/>
            <person name="Medina S."/>
            <person name="Paddock L."/>
            <person name="Mostad J."/>
        </authorList>
    </citation>
    <scope>NUCLEOTIDE SEQUENCE [LARGE SCALE GENOMIC DNA]</scope>
    <source>
        <strain evidence="7 8">DFI.9.73</strain>
    </source>
</reference>
<dbReference type="RefSeq" id="WP_066866056.1">
    <property type="nucleotide sequence ID" value="NZ_CABKVV010000014.1"/>
</dbReference>
<evidence type="ECO:0000256" key="5">
    <source>
        <dbReference type="ARBA" id="ARBA00023136"/>
    </source>
</evidence>
<dbReference type="EMBL" id="JANFZH010000056">
    <property type="protein sequence ID" value="MCQ4841566.1"/>
    <property type="molecule type" value="Genomic_DNA"/>
</dbReference>
<dbReference type="PIRSF" id="PIRSF038958">
    <property type="entry name" value="PG_synth_SpoVB"/>
    <property type="match status" value="1"/>
</dbReference>
<keyword evidence="4 6" id="KW-1133">Transmembrane helix</keyword>
<gene>
    <name evidence="7" type="ORF">NE695_16775</name>
</gene>
<dbReference type="PANTHER" id="PTHR30250:SF24">
    <property type="entry name" value="STAGE V SPORULATION PROTEIN B"/>
    <property type="match status" value="1"/>
</dbReference>
<comment type="subcellular location">
    <subcellularLocation>
        <location evidence="1">Cell membrane</location>
        <topology evidence="1">Multi-pass membrane protein</topology>
    </subcellularLocation>
</comment>
<comment type="caution">
    <text evidence="7">The sequence shown here is derived from an EMBL/GenBank/DDBJ whole genome shotgun (WGS) entry which is preliminary data.</text>
</comment>
<keyword evidence="5 6" id="KW-0472">Membrane</keyword>
<evidence type="ECO:0000313" key="7">
    <source>
        <dbReference type="EMBL" id="MCQ4841566.1"/>
    </source>
</evidence>
<feature type="transmembrane region" description="Helical" evidence="6">
    <location>
        <begin position="474"/>
        <end position="493"/>
    </location>
</feature>
<dbReference type="GeneID" id="90533173"/>
<evidence type="ECO:0000313" key="8">
    <source>
        <dbReference type="Proteomes" id="UP001524473"/>
    </source>
</evidence>
<keyword evidence="8" id="KW-1185">Reference proteome</keyword>
<keyword evidence="2" id="KW-1003">Cell membrane</keyword>
<evidence type="ECO:0000256" key="4">
    <source>
        <dbReference type="ARBA" id="ARBA00022989"/>
    </source>
</evidence>
<evidence type="ECO:0000256" key="2">
    <source>
        <dbReference type="ARBA" id="ARBA00022475"/>
    </source>
</evidence>
<organism evidence="7 8">
    <name type="scientific">Neglectibacter timonensis</name>
    <dbReference type="NCBI Taxonomy" id="1776382"/>
    <lineage>
        <taxon>Bacteria</taxon>
        <taxon>Bacillati</taxon>
        <taxon>Bacillota</taxon>
        <taxon>Clostridia</taxon>
        <taxon>Eubacteriales</taxon>
        <taxon>Oscillospiraceae</taxon>
        <taxon>Neglectibacter</taxon>
    </lineage>
</organism>
<dbReference type="InterPro" id="IPR002797">
    <property type="entry name" value="Polysacc_synth"/>
</dbReference>
<feature type="transmembrane region" description="Helical" evidence="6">
    <location>
        <begin position="45"/>
        <end position="65"/>
    </location>
</feature>
<proteinExistence type="predicted"/>
<dbReference type="InterPro" id="IPR024923">
    <property type="entry name" value="PG_synth_SpoVB"/>
</dbReference>
<feature type="transmembrane region" description="Helical" evidence="6">
    <location>
        <begin position="319"/>
        <end position="337"/>
    </location>
</feature>
<dbReference type="Proteomes" id="UP001524473">
    <property type="component" value="Unassembled WGS sequence"/>
</dbReference>
<feature type="transmembrane region" description="Helical" evidence="6">
    <location>
        <begin position="277"/>
        <end position="298"/>
    </location>
</feature>
<evidence type="ECO:0000256" key="1">
    <source>
        <dbReference type="ARBA" id="ARBA00004651"/>
    </source>
</evidence>
<evidence type="ECO:0000256" key="3">
    <source>
        <dbReference type="ARBA" id="ARBA00022692"/>
    </source>
</evidence>